<keyword evidence="24" id="KW-1185">Reference proteome</keyword>
<evidence type="ECO:0000256" key="4">
    <source>
        <dbReference type="ARBA" id="ARBA00022705"/>
    </source>
</evidence>
<comment type="cofactor">
    <cofactor evidence="13">
        <name>Zn(2+)</name>
        <dbReference type="ChEBI" id="CHEBI:29105"/>
    </cofactor>
    <text evidence="13">Binds 2 Zn(2+) ions per monomer.</text>
</comment>
<comment type="similarity">
    <text evidence="11 13">Belongs to the DnaJ family.</text>
</comment>
<evidence type="ECO:0000313" key="21">
    <source>
        <dbReference type="EMBL" id="TDS31118.1"/>
    </source>
</evidence>
<evidence type="ECO:0000313" key="25">
    <source>
        <dbReference type="Proteomes" id="UP000247389"/>
    </source>
</evidence>
<dbReference type="Proteomes" id="UP000324896">
    <property type="component" value="Unassembled WGS sequence"/>
</dbReference>
<keyword evidence="6 13" id="KW-0677">Repeat</keyword>
<dbReference type="EMBL" id="FOHG01000002">
    <property type="protein sequence ID" value="SES65655.1"/>
    <property type="molecule type" value="Genomic_DNA"/>
</dbReference>
<evidence type="ECO:0000256" key="9">
    <source>
        <dbReference type="ARBA" id="ARBA00023016"/>
    </source>
</evidence>
<dbReference type="Proteomes" id="UP000198612">
    <property type="component" value="Unassembled WGS sequence"/>
</dbReference>
<dbReference type="NCBIfam" id="NF008035">
    <property type="entry name" value="PRK10767.1"/>
    <property type="match status" value="1"/>
</dbReference>
<dbReference type="GO" id="GO:0008270">
    <property type="term" value="F:zinc ion binding"/>
    <property type="evidence" value="ECO:0007669"/>
    <property type="project" value="UniProtKB-UniRule"/>
</dbReference>
<evidence type="ECO:0000259" key="15">
    <source>
        <dbReference type="PROSITE" id="PS50076"/>
    </source>
</evidence>
<feature type="binding site" evidence="13">
    <location>
        <position position="148"/>
    </location>
    <ligand>
        <name>Zn(2+)</name>
        <dbReference type="ChEBI" id="CHEBI:29105"/>
        <label>1</label>
    </ligand>
</feature>
<feature type="repeat" description="CXXCXGXG motif" evidence="13">
    <location>
        <begin position="145"/>
        <end position="152"/>
    </location>
</feature>
<dbReference type="NCBIfam" id="TIGR02349">
    <property type="entry name" value="DnaJ_bact"/>
    <property type="match status" value="1"/>
</dbReference>
<protein>
    <recommendedName>
        <fullName evidence="12 13">Chaperone protein DnaJ</fullName>
    </recommendedName>
</protein>
<dbReference type="GO" id="GO:0005524">
    <property type="term" value="F:ATP binding"/>
    <property type="evidence" value="ECO:0007669"/>
    <property type="project" value="InterPro"/>
</dbReference>
<evidence type="ECO:0000256" key="11">
    <source>
        <dbReference type="ARBA" id="ARBA00061004"/>
    </source>
</evidence>
<evidence type="ECO:0000256" key="8">
    <source>
        <dbReference type="ARBA" id="ARBA00022833"/>
    </source>
</evidence>
<evidence type="ECO:0000259" key="16">
    <source>
        <dbReference type="PROSITE" id="PS51188"/>
    </source>
</evidence>
<dbReference type="PROSITE" id="PS51188">
    <property type="entry name" value="ZF_CR"/>
    <property type="match status" value="1"/>
</dbReference>
<comment type="domain">
    <text evidence="13">The J domain is necessary and sufficient to stimulate DnaK ATPase activity. Zinc center 1 plays an important role in the autonomous, DnaK-independent chaperone activity of DnaJ. Zinc center 2 is essential for interaction with DnaK and for DnaJ activity.</text>
</comment>
<dbReference type="PANTHER" id="PTHR43096">
    <property type="entry name" value="DNAJ HOMOLOG 1, MITOCHONDRIAL-RELATED"/>
    <property type="match status" value="1"/>
</dbReference>
<feature type="binding site" evidence="13">
    <location>
        <position position="162"/>
    </location>
    <ligand>
        <name>Zn(2+)</name>
        <dbReference type="ChEBI" id="CHEBI:29105"/>
        <label>2</label>
    </ligand>
</feature>
<dbReference type="InterPro" id="IPR001623">
    <property type="entry name" value="DnaJ_domain"/>
</dbReference>
<dbReference type="STRING" id="54121.SAMN04515653_1177"/>
<evidence type="ECO:0000256" key="14">
    <source>
        <dbReference type="PROSITE-ProRule" id="PRU00546"/>
    </source>
</evidence>
<dbReference type="InterPro" id="IPR002939">
    <property type="entry name" value="DnaJ_C"/>
</dbReference>
<feature type="binding site" evidence="13">
    <location>
        <position position="191"/>
    </location>
    <ligand>
        <name>Zn(2+)</name>
        <dbReference type="ChEBI" id="CHEBI:29105"/>
        <label>2</label>
    </ligand>
</feature>
<feature type="zinc finger region" description="CR-type" evidence="14">
    <location>
        <begin position="132"/>
        <end position="214"/>
    </location>
</feature>
<dbReference type="InterPro" id="IPR036869">
    <property type="entry name" value="J_dom_sf"/>
</dbReference>
<dbReference type="PANTHER" id="PTHR43096:SF52">
    <property type="entry name" value="DNAJ HOMOLOG 1, MITOCHONDRIAL-RELATED"/>
    <property type="match status" value="1"/>
</dbReference>
<dbReference type="CDD" id="cd10747">
    <property type="entry name" value="DnaJ_C"/>
    <property type="match status" value="1"/>
</dbReference>
<evidence type="ECO:0000313" key="26">
    <source>
        <dbReference type="Proteomes" id="UP000295472"/>
    </source>
</evidence>
<feature type="repeat" description="CXXCXGXG motif" evidence="13">
    <location>
        <begin position="202"/>
        <end position="209"/>
    </location>
</feature>
<keyword evidence="3 13" id="KW-0963">Cytoplasm</keyword>
<reference evidence="21 27" key="3">
    <citation type="submission" date="2019-03" db="EMBL/GenBank/DDBJ databases">
        <title>Deep subsurface shale carbon reservoir microbial communities from Ohio and West Virginia, USA.</title>
        <authorList>
            <person name="Wrighton K."/>
        </authorList>
    </citation>
    <scope>NUCLEOTIDE SEQUENCE [LARGE SCALE GENOMIC DNA]</scope>
    <source>
        <strain evidence="21 27">UTICA-S4D12</strain>
    </source>
</reference>
<dbReference type="SMART" id="SM00271">
    <property type="entry name" value="DnaJ"/>
    <property type="match status" value="1"/>
</dbReference>
<dbReference type="FunFam" id="2.60.260.20:FF:000004">
    <property type="entry name" value="Molecular chaperone DnaJ"/>
    <property type="match status" value="1"/>
</dbReference>
<dbReference type="GO" id="GO:0005737">
    <property type="term" value="C:cytoplasm"/>
    <property type="evidence" value="ECO:0007669"/>
    <property type="project" value="UniProtKB-SubCell"/>
</dbReference>
<dbReference type="GeneID" id="57012974"/>
<gene>
    <name evidence="13" type="primary">dnaJ</name>
    <name evidence="21" type="ORF">BY453_11217</name>
    <name evidence="22" type="ORF">C7954_11856</name>
    <name evidence="17" type="ORF">C8C78_11156</name>
    <name evidence="18" type="ORF">SAMN04488597_11418</name>
    <name evidence="19" type="ORF">SAMN04488598_10257</name>
    <name evidence="20" type="ORF">SAMN04515652_102125</name>
</gene>
<evidence type="ECO:0000256" key="5">
    <source>
        <dbReference type="ARBA" id="ARBA00022723"/>
    </source>
</evidence>
<evidence type="ECO:0000313" key="27">
    <source>
        <dbReference type="Proteomes" id="UP000295758"/>
    </source>
</evidence>
<feature type="domain" description="CR-type" evidence="16">
    <location>
        <begin position="132"/>
        <end position="214"/>
    </location>
</feature>
<dbReference type="Gene3D" id="2.60.260.20">
    <property type="entry name" value="Urease metallochaperone UreE, N-terminal domain"/>
    <property type="match status" value="2"/>
</dbReference>
<feature type="domain" description="J" evidence="15">
    <location>
        <begin position="5"/>
        <end position="69"/>
    </location>
</feature>
<evidence type="ECO:0000313" key="17">
    <source>
        <dbReference type="EMBL" id="PXV66417.1"/>
    </source>
</evidence>
<reference evidence="23 24" key="1">
    <citation type="submission" date="2016-10" db="EMBL/GenBank/DDBJ databases">
        <authorList>
            <person name="Varghese N."/>
            <person name="Submissions S."/>
        </authorList>
    </citation>
    <scope>NUCLEOTIDE SEQUENCE [LARGE SCALE GENOMIC DNA]</scope>
    <source>
        <strain evidence="18 28">WG10</strain>
        <strain evidence="19 24">WG2</strain>
        <strain evidence="20 23">WG5</strain>
    </source>
</reference>
<dbReference type="PROSITE" id="PS50076">
    <property type="entry name" value="DNAJ_2"/>
    <property type="match status" value="1"/>
</dbReference>
<dbReference type="EMBL" id="FNBJ01000002">
    <property type="protein sequence ID" value="SDE80258.1"/>
    <property type="molecule type" value="Genomic_DNA"/>
</dbReference>
<dbReference type="InterPro" id="IPR012724">
    <property type="entry name" value="DnaJ"/>
</dbReference>
<evidence type="ECO:0000313" key="22">
    <source>
        <dbReference type="EMBL" id="TDX43010.1"/>
    </source>
</evidence>
<dbReference type="Gene3D" id="2.10.230.10">
    <property type="entry name" value="Heat shock protein DnaJ, cysteine-rich domain"/>
    <property type="match status" value="1"/>
</dbReference>
<keyword evidence="8 13" id="KW-0862">Zinc</keyword>
<feature type="binding site" evidence="13">
    <location>
        <position position="188"/>
    </location>
    <ligand>
        <name>Zn(2+)</name>
        <dbReference type="ChEBI" id="CHEBI:29105"/>
        <label>2</label>
    </ligand>
</feature>
<comment type="function">
    <text evidence="13">Participates actively in the response to hyperosmotic and heat shock by preventing the aggregation of stress-denatured proteins and by disaggregating proteins, also in an autonomous, DnaK-independent fashion. Unfolded proteins bind initially to DnaJ; upon interaction with the DnaJ-bound protein, DnaK hydrolyzes its bound ATP, resulting in the formation of a stable complex. GrpE releases ADP from DnaK; ATP binding to DnaK triggers the release of the substrate protein, thus completing the reaction cycle. Several rounds of ATP-dependent interactions between DnaJ, DnaK and GrpE are required for fully efficient folding. Also involved, together with DnaK and GrpE, in the DNA replication of plasmids through activation of initiation proteins.</text>
</comment>
<dbReference type="InterPro" id="IPR008971">
    <property type="entry name" value="HSP40/DnaJ_pept-bd"/>
</dbReference>
<dbReference type="HAMAP" id="MF_01152">
    <property type="entry name" value="DnaJ"/>
    <property type="match status" value="1"/>
</dbReference>
<keyword evidence="4 13" id="KW-0235">DNA replication</keyword>
<evidence type="ECO:0000313" key="18">
    <source>
        <dbReference type="EMBL" id="SDC79285.1"/>
    </source>
</evidence>
<dbReference type="GO" id="GO:0051082">
    <property type="term" value="F:unfolded protein binding"/>
    <property type="evidence" value="ECO:0007669"/>
    <property type="project" value="UniProtKB-UniRule"/>
</dbReference>
<proteinExistence type="inferred from homology"/>
<dbReference type="Gene3D" id="1.10.287.110">
    <property type="entry name" value="DnaJ domain"/>
    <property type="match status" value="1"/>
</dbReference>
<feature type="binding site" evidence="13">
    <location>
        <position position="202"/>
    </location>
    <ligand>
        <name>Zn(2+)</name>
        <dbReference type="ChEBI" id="CHEBI:29105"/>
        <label>1</label>
    </ligand>
</feature>
<dbReference type="GO" id="GO:0006260">
    <property type="term" value="P:DNA replication"/>
    <property type="evidence" value="ECO:0007669"/>
    <property type="project" value="UniProtKB-KW"/>
</dbReference>
<dbReference type="CDD" id="cd10719">
    <property type="entry name" value="DnaJ_zf"/>
    <property type="match status" value="1"/>
</dbReference>
<dbReference type="EMBL" id="SOAA01000012">
    <property type="protein sequence ID" value="TDS31118.1"/>
    <property type="molecule type" value="Genomic_DNA"/>
</dbReference>
<dbReference type="InterPro" id="IPR036410">
    <property type="entry name" value="HSP_DnaJ_Cys-rich_dom_sf"/>
</dbReference>
<feature type="binding site" evidence="13">
    <location>
        <position position="165"/>
    </location>
    <ligand>
        <name>Zn(2+)</name>
        <dbReference type="ChEBI" id="CHEBI:29105"/>
        <label>2</label>
    </ligand>
</feature>
<evidence type="ECO:0000313" key="28">
    <source>
        <dbReference type="Proteomes" id="UP000324896"/>
    </source>
</evidence>
<dbReference type="Pfam" id="PF00226">
    <property type="entry name" value="DnaJ"/>
    <property type="match status" value="1"/>
</dbReference>
<evidence type="ECO:0000256" key="12">
    <source>
        <dbReference type="ARBA" id="ARBA00067609"/>
    </source>
</evidence>
<comment type="subunit">
    <text evidence="2 13">Homodimer.</text>
</comment>
<dbReference type="GO" id="GO:0042026">
    <property type="term" value="P:protein refolding"/>
    <property type="evidence" value="ECO:0007669"/>
    <property type="project" value="TreeGrafter"/>
</dbReference>
<dbReference type="Pfam" id="PF00684">
    <property type="entry name" value="DnaJ_CXXCXGXG"/>
    <property type="match status" value="1"/>
</dbReference>
<dbReference type="GO" id="GO:0031072">
    <property type="term" value="F:heat shock protein binding"/>
    <property type="evidence" value="ECO:0007669"/>
    <property type="project" value="InterPro"/>
</dbReference>
<dbReference type="Proteomes" id="UP000295758">
    <property type="component" value="Unassembled WGS sequence"/>
</dbReference>
<dbReference type="InterPro" id="IPR001305">
    <property type="entry name" value="HSP_DnaJ_Cys-rich_dom"/>
</dbReference>
<feature type="repeat" description="CXXCXGXG motif" evidence="13">
    <location>
        <begin position="162"/>
        <end position="169"/>
    </location>
</feature>
<dbReference type="RefSeq" id="WP_073159150.1">
    <property type="nucleotide sequence ID" value="NZ_FMYT01000014.1"/>
</dbReference>
<dbReference type="OrthoDB" id="9779889at2"/>
<evidence type="ECO:0000256" key="7">
    <source>
        <dbReference type="ARBA" id="ARBA00022771"/>
    </source>
</evidence>
<dbReference type="Proteomes" id="UP000199519">
    <property type="component" value="Unassembled WGS sequence"/>
</dbReference>
<evidence type="ECO:0000256" key="6">
    <source>
        <dbReference type="ARBA" id="ARBA00022737"/>
    </source>
</evidence>
<dbReference type="FunFam" id="1.10.287.110:FF:000031">
    <property type="entry name" value="Molecular chaperone DnaJ"/>
    <property type="match status" value="1"/>
</dbReference>
<keyword evidence="10 13" id="KW-0143">Chaperone</keyword>
<evidence type="ECO:0000313" key="23">
    <source>
        <dbReference type="Proteomes" id="UP000198612"/>
    </source>
</evidence>
<feature type="repeat" description="CXXCXGXG motif" evidence="13">
    <location>
        <begin position="188"/>
        <end position="195"/>
    </location>
</feature>
<evidence type="ECO:0000256" key="2">
    <source>
        <dbReference type="ARBA" id="ARBA00011738"/>
    </source>
</evidence>
<dbReference type="FunFam" id="2.10.230.10:FF:000002">
    <property type="entry name" value="Molecular chaperone DnaJ"/>
    <property type="match status" value="1"/>
</dbReference>
<dbReference type="SUPFAM" id="SSF46565">
    <property type="entry name" value="Chaperone J-domain"/>
    <property type="match status" value="1"/>
</dbReference>
<reference evidence="17 25" key="2">
    <citation type="submission" date="2018-04" db="EMBL/GenBank/DDBJ databases">
        <title>Subsurface microbial communities from deep shales in Ohio and West Virginia, USA.</title>
        <authorList>
            <person name="Wrighton K."/>
        </authorList>
    </citation>
    <scope>NUCLEOTIDE SEQUENCE [LARGE SCALE GENOMIC DNA]</scope>
    <source>
        <strain evidence="22 26">DSMZ 11287</strain>
        <strain evidence="17 25">MSL28</strain>
    </source>
</reference>
<evidence type="ECO:0000256" key="1">
    <source>
        <dbReference type="ARBA" id="ARBA00004496"/>
    </source>
</evidence>
<evidence type="ECO:0000313" key="19">
    <source>
        <dbReference type="EMBL" id="SDE80258.1"/>
    </source>
</evidence>
<evidence type="ECO:0000256" key="10">
    <source>
        <dbReference type="ARBA" id="ARBA00023186"/>
    </source>
</evidence>
<dbReference type="PROSITE" id="PS00636">
    <property type="entry name" value="DNAJ_1"/>
    <property type="match status" value="1"/>
</dbReference>
<sequence>MAKNDYYELLGVDRDADQKEIKRAYRKLAKKYHPDMNQEKDTSEKFKEISEAYEILSDPDKRARYDQYGHSGINDQDFNFDDFAQGGFGGLDDLFNMFGFGGGMGGRRKNGPRRGADLQYRMEISFEEAAFGGKKEIRIPREEECDRCDGSGAEPGTDIKTCPECNGQGQVRTSQQTPFGQFTQSRVCSRCGGDGKIVEEACHKCNGSGKVRKQRKLTVNIPAGIDTGTRLRMSGEGQVGEKGGPAGDLYIIIDVQDHKIFDRKGDDLYCEVPISFVQATLGDKIKVPTLEGKVQFDIPEGTQPGTTFRLKNKGITHLNGYGRGDQYIKVKVMIPKDLDDKQKELLTEFAEISGEEINPEHKSFLKKIKDAINI</sequence>
<evidence type="ECO:0000313" key="20">
    <source>
        <dbReference type="EMBL" id="SES65655.1"/>
    </source>
</evidence>
<feature type="binding site" evidence="13">
    <location>
        <position position="145"/>
    </location>
    <ligand>
        <name>Zn(2+)</name>
        <dbReference type="ChEBI" id="CHEBI:29105"/>
        <label>1</label>
    </ligand>
</feature>
<accession>A0A1G6PIU7</accession>
<dbReference type="Proteomes" id="UP000295472">
    <property type="component" value="Unassembled WGS sequence"/>
</dbReference>
<dbReference type="Pfam" id="PF01556">
    <property type="entry name" value="DnaJ_C"/>
    <property type="match status" value="1"/>
</dbReference>
<dbReference type="SUPFAM" id="SSF57938">
    <property type="entry name" value="DnaJ/Hsp40 cysteine-rich domain"/>
    <property type="match status" value="1"/>
</dbReference>
<organism evidence="18 28">
    <name type="scientific">Halanaerobium congolense</name>
    <dbReference type="NCBI Taxonomy" id="54121"/>
    <lineage>
        <taxon>Bacteria</taxon>
        <taxon>Bacillati</taxon>
        <taxon>Bacillota</taxon>
        <taxon>Clostridia</taxon>
        <taxon>Halanaerobiales</taxon>
        <taxon>Halanaerobiaceae</taxon>
        <taxon>Halanaerobium</taxon>
    </lineage>
</organism>
<evidence type="ECO:0000313" key="24">
    <source>
        <dbReference type="Proteomes" id="UP000199519"/>
    </source>
</evidence>
<dbReference type="AlphaFoldDB" id="A0A1G6PIU7"/>
<dbReference type="EMBL" id="QICM01000011">
    <property type="protein sequence ID" value="PXV66417.1"/>
    <property type="molecule type" value="Genomic_DNA"/>
</dbReference>
<comment type="subcellular location">
    <subcellularLocation>
        <location evidence="1 13">Cytoplasm</location>
    </subcellularLocation>
</comment>
<dbReference type="GO" id="GO:0009408">
    <property type="term" value="P:response to heat"/>
    <property type="evidence" value="ECO:0007669"/>
    <property type="project" value="InterPro"/>
</dbReference>
<dbReference type="PRINTS" id="PR00625">
    <property type="entry name" value="JDOMAIN"/>
</dbReference>
<evidence type="ECO:0000256" key="3">
    <source>
        <dbReference type="ARBA" id="ARBA00022490"/>
    </source>
</evidence>
<dbReference type="CDD" id="cd06257">
    <property type="entry name" value="DnaJ"/>
    <property type="match status" value="1"/>
</dbReference>
<name>A0A1G6PIU7_9FIRM</name>
<dbReference type="EMBL" id="SOEF01000018">
    <property type="protein sequence ID" value="TDX43010.1"/>
    <property type="molecule type" value="Genomic_DNA"/>
</dbReference>
<keyword evidence="7 13" id="KW-0863">Zinc-finger</keyword>
<feature type="binding site" evidence="13">
    <location>
        <position position="205"/>
    </location>
    <ligand>
        <name>Zn(2+)</name>
        <dbReference type="ChEBI" id="CHEBI:29105"/>
        <label>1</label>
    </ligand>
</feature>
<keyword evidence="9 13" id="KW-0346">Stress response</keyword>
<dbReference type="InterPro" id="IPR018253">
    <property type="entry name" value="DnaJ_domain_CS"/>
</dbReference>
<dbReference type="Proteomes" id="UP000247389">
    <property type="component" value="Unassembled WGS sequence"/>
</dbReference>
<dbReference type="SUPFAM" id="SSF49493">
    <property type="entry name" value="HSP40/DnaJ peptide-binding domain"/>
    <property type="match status" value="2"/>
</dbReference>
<evidence type="ECO:0000256" key="13">
    <source>
        <dbReference type="HAMAP-Rule" id="MF_01152"/>
    </source>
</evidence>
<keyword evidence="5 13" id="KW-0479">Metal-binding</keyword>
<dbReference type="EMBL" id="FMYT01000014">
    <property type="protein sequence ID" value="SDC79285.1"/>
    <property type="molecule type" value="Genomic_DNA"/>
</dbReference>